<dbReference type="PROSITE" id="PS50940">
    <property type="entry name" value="CHIT_BIND_II"/>
    <property type="match status" value="1"/>
</dbReference>
<feature type="compositionally biased region" description="Polar residues" evidence="1">
    <location>
        <begin position="20"/>
        <end position="32"/>
    </location>
</feature>
<keyword evidence="2" id="KW-0732">Signal</keyword>
<dbReference type="InterPro" id="IPR002557">
    <property type="entry name" value="Chitin-bd_dom"/>
</dbReference>
<feature type="compositionally biased region" description="Low complexity" evidence="1">
    <location>
        <begin position="52"/>
        <end position="86"/>
    </location>
</feature>
<evidence type="ECO:0000256" key="2">
    <source>
        <dbReference type="SAM" id="SignalP"/>
    </source>
</evidence>
<evidence type="ECO:0000259" key="3">
    <source>
        <dbReference type="PROSITE" id="PS50940"/>
    </source>
</evidence>
<dbReference type="SUPFAM" id="SSF57625">
    <property type="entry name" value="Invertebrate chitin-binding proteins"/>
    <property type="match status" value="1"/>
</dbReference>
<accession>A0A1D1UWU1</accession>
<dbReference type="Pfam" id="PF01607">
    <property type="entry name" value="CBM_14"/>
    <property type="match status" value="1"/>
</dbReference>
<dbReference type="Gene3D" id="2.170.140.10">
    <property type="entry name" value="Chitin binding domain"/>
    <property type="match status" value="1"/>
</dbReference>
<dbReference type="InterPro" id="IPR052976">
    <property type="entry name" value="Scoloptoxin-like"/>
</dbReference>
<evidence type="ECO:0000256" key="1">
    <source>
        <dbReference type="SAM" id="MobiDB-lite"/>
    </source>
</evidence>
<comment type="caution">
    <text evidence="4">The sequence shown here is derived from an EMBL/GenBank/DDBJ whole genome shotgun (WGS) entry which is preliminary data.</text>
</comment>
<feature type="compositionally biased region" description="Polar residues" evidence="1">
    <location>
        <begin position="39"/>
        <end position="51"/>
    </location>
</feature>
<feature type="compositionally biased region" description="Polar residues" evidence="1">
    <location>
        <begin position="87"/>
        <end position="102"/>
    </location>
</feature>
<feature type="domain" description="Chitin-binding type-2" evidence="3">
    <location>
        <begin position="179"/>
        <end position="240"/>
    </location>
</feature>
<name>A0A1D1UWU1_RAMVA</name>
<sequence>MKTAILFLGLLVGAYAQQNATASQPKQGSQVPQVVITPVQGQSGAQQDNGTQPAADQQDSQSQQQQQAESSQQQQSASQSRATIQQPSLTFTEQRSGFQQIRSHGPVDNGHQIRQPGFHAVVGPNQGPGQGQVQQQSGQYVFDLYKNVPALDSEAVIDILATSQPGVSFPLNAVIPNTGFDCANQATPGFFADSAPPSLCQAYYRCDPSGNQTGFLCPNQTVFNQLTLTCDYYYNVDCAASKTLYGYANTRLYRPDAPLFDTPPQGYISRLSGLDQNGASIVIGLNGQSGQSQVPSRNLDVAQATTQAPTSVAAVVGVGAGPGNAIRSPVASSSNANVVGVGSGPGAARAVVNVVPLNVVSVQQTTGPVVPVLGPGSGAAAILAQRPARPVIVQAATTTTTTTTTTPSTTTTEQITTTTEETTTEALSTSAPATEVTADAGSVVGVATLNGQPAVSTLSLVPTVPVVPVANVSATSTSGIVVLPVGVVKGTAGSQVSPAAVVASPVVTEAPAAVQTSTTAGGVTIVVQPATVAPAA</sequence>
<dbReference type="AlphaFoldDB" id="A0A1D1UWU1"/>
<dbReference type="InterPro" id="IPR036508">
    <property type="entry name" value="Chitin-bd_dom_sf"/>
</dbReference>
<dbReference type="SMART" id="SM00494">
    <property type="entry name" value="ChtBD2"/>
    <property type="match status" value="1"/>
</dbReference>
<evidence type="ECO:0000313" key="5">
    <source>
        <dbReference type="Proteomes" id="UP000186922"/>
    </source>
</evidence>
<evidence type="ECO:0000313" key="4">
    <source>
        <dbReference type="EMBL" id="GAU94106.1"/>
    </source>
</evidence>
<dbReference type="Proteomes" id="UP000186922">
    <property type="component" value="Unassembled WGS sequence"/>
</dbReference>
<dbReference type="PANTHER" id="PTHR22933">
    <property type="entry name" value="FI18007P1-RELATED"/>
    <property type="match status" value="1"/>
</dbReference>
<organism evidence="4 5">
    <name type="scientific">Ramazzottius varieornatus</name>
    <name type="common">Water bear</name>
    <name type="synonym">Tardigrade</name>
    <dbReference type="NCBI Taxonomy" id="947166"/>
    <lineage>
        <taxon>Eukaryota</taxon>
        <taxon>Metazoa</taxon>
        <taxon>Ecdysozoa</taxon>
        <taxon>Tardigrada</taxon>
        <taxon>Eutardigrada</taxon>
        <taxon>Parachela</taxon>
        <taxon>Hypsibioidea</taxon>
        <taxon>Ramazzottiidae</taxon>
        <taxon>Ramazzottius</taxon>
    </lineage>
</organism>
<feature type="signal peptide" evidence="2">
    <location>
        <begin position="1"/>
        <end position="16"/>
    </location>
</feature>
<feature type="region of interest" description="Disordered" evidence="1">
    <location>
        <begin position="20"/>
        <end position="134"/>
    </location>
</feature>
<feature type="compositionally biased region" description="Low complexity" evidence="1">
    <location>
        <begin position="121"/>
        <end position="134"/>
    </location>
</feature>
<gene>
    <name evidence="4" type="primary">RvY_05937-1</name>
    <name evidence="4" type="synonym">RvY_05937.1</name>
    <name evidence="4" type="ORF">RvY_05937</name>
</gene>
<feature type="chain" id="PRO_5008897720" description="Chitin-binding type-2 domain-containing protein" evidence="2">
    <location>
        <begin position="17"/>
        <end position="536"/>
    </location>
</feature>
<dbReference type="GO" id="GO:0005576">
    <property type="term" value="C:extracellular region"/>
    <property type="evidence" value="ECO:0007669"/>
    <property type="project" value="InterPro"/>
</dbReference>
<dbReference type="GO" id="GO:0008061">
    <property type="term" value="F:chitin binding"/>
    <property type="evidence" value="ECO:0007669"/>
    <property type="project" value="InterPro"/>
</dbReference>
<reference evidence="4 5" key="1">
    <citation type="journal article" date="2016" name="Nat. Commun.">
        <title>Extremotolerant tardigrade genome and improved radiotolerance of human cultured cells by tardigrade-unique protein.</title>
        <authorList>
            <person name="Hashimoto T."/>
            <person name="Horikawa D.D."/>
            <person name="Saito Y."/>
            <person name="Kuwahara H."/>
            <person name="Kozuka-Hata H."/>
            <person name="Shin-I T."/>
            <person name="Minakuchi Y."/>
            <person name="Ohishi K."/>
            <person name="Motoyama A."/>
            <person name="Aizu T."/>
            <person name="Enomoto A."/>
            <person name="Kondo K."/>
            <person name="Tanaka S."/>
            <person name="Hara Y."/>
            <person name="Koshikawa S."/>
            <person name="Sagara H."/>
            <person name="Miura T."/>
            <person name="Yokobori S."/>
            <person name="Miyagawa K."/>
            <person name="Suzuki Y."/>
            <person name="Kubo T."/>
            <person name="Oyama M."/>
            <person name="Kohara Y."/>
            <person name="Fujiyama A."/>
            <person name="Arakawa K."/>
            <person name="Katayama T."/>
            <person name="Toyoda A."/>
            <person name="Kunieda T."/>
        </authorList>
    </citation>
    <scope>NUCLEOTIDE SEQUENCE [LARGE SCALE GENOMIC DNA]</scope>
    <source>
        <strain evidence="4 5">YOKOZUNA-1</strain>
    </source>
</reference>
<dbReference type="PANTHER" id="PTHR22933:SF43">
    <property type="entry name" value="LP10131P"/>
    <property type="match status" value="1"/>
</dbReference>
<dbReference type="EMBL" id="BDGG01000002">
    <property type="protein sequence ID" value="GAU94106.1"/>
    <property type="molecule type" value="Genomic_DNA"/>
</dbReference>
<proteinExistence type="predicted"/>
<dbReference type="OrthoDB" id="6364363at2759"/>
<protein>
    <recommendedName>
        <fullName evidence="3">Chitin-binding type-2 domain-containing protein</fullName>
    </recommendedName>
</protein>
<keyword evidence="5" id="KW-1185">Reference proteome</keyword>
<dbReference type="STRING" id="947166.A0A1D1UWU1"/>